<evidence type="ECO:0000313" key="1">
    <source>
        <dbReference type="EMBL" id="OHA49590.1"/>
    </source>
</evidence>
<gene>
    <name evidence="1" type="ORF">A2682_03660</name>
</gene>
<reference evidence="1 2" key="1">
    <citation type="journal article" date="2016" name="Nat. Commun.">
        <title>Thousands of microbial genomes shed light on interconnected biogeochemical processes in an aquifer system.</title>
        <authorList>
            <person name="Anantharaman K."/>
            <person name="Brown C.T."/>
            <person name="Hug L.A."/>
            <person name="Sharon I."/>
            <person name="Castelle C.J."/>
            <person name="Probst A.J."/>
            <person name="Thomas B.C."/>
            <person name="Singh A."/>
            <person name="Wilkins M.J."/>
            <person name="Karaoz U."/>
            <person name="Brodie E.L."/>
            <person name="Williams K.H."/>
            <person name="Hubbard S.S."/>
            <person name="Banfield J.F."/>
        </authorList>
    </citation>
    <scope>NUCLEOTIDE SEQUENCE [LARGE SCALE GENOMIC DNA]</scope>
    <source>
        <strain evidence="2">RIFCSPHIGHO2_01_FULL_58_15</strain>
    </source>
</reference>
<dbReference type="NCBIfam" id="TIGR00741">
    <property type="entry name" value="yfiA"/>
    <property type="match status" value="1"/>
</dbReference>
<proteinExistence type="predicted"/>
<organism evidence="1 2">
    <name type="scientific">Terrybacteria sp. (strain RIFCSPHIGHO2_01_FULL_58_15)</name>
    <dbReference type="NCBI Taxonomy" id="1802363"/>
    <lineage>
        <taxon>Bacteria</taxon>
        <taxon>Candidatus Terryibacteriota</taxon>
    </lineage>
</organism>
<dbReference type="Proteomes" id="UP000178690">
    <property type="component" value="Unassembled WGS sequence"/>
</dbReference>
<dbReference type="STRING" id="1802363.A2682_03660"/>
<sequence>MQVTVKTTKFSLTPAIAAHLSRKLESIARMLSRIESSAAAKQARGRALITARIELERTTRHHRKGIVFRAEANLDVPGRAMLRAEAQGETLHLAIDRMRDELQREIKKWKERSVTRVREGGRALKRRIRKT</sequence>
<dbReference type="EMBL" id="MHST01000007">
    <property type="protein sequence ID" value="OHA49590.1"/>
    <property type="molecule type" value="Genomic_DNA"/>
</dbReference>
<dbReference type="Gene3D" id="3.30.160.100">
    <property type="entry name" value="Ribosome hibernation promotion factor-like"/>
    <property type="match status" value="1"/>
</dbReference>
<protein>
    <submittedName>
        <fullName evidence="1">Ribosomal subunit interface protein</fullName>
    </submittedName>
</protein>
<dbReference type="AlphaFoldDB" id="A0A1G2PMN5"/>
<comment type="caution">
    <text evidence="1">The sequence shown here is derived from an EMBL/GenBank/DDBJ whole genome shotgun (WGS) entry which is preliminary data.</text>
</comment>
<dbReference type="InterPro" id="IPR036567">
    <property type="entry name" value="RHF-like"/>
</dbReference>
<evidence type="ECO:0000313" key="2">
    <source>
        <dbReference type="Proteomes" id="UP000178690"/>
    </source>
</evidence>
<dbReference type="SUPFAM" id="SSF69754">
    <property type="entry name" value="Ribosome binding protein Y (YfiA homologue)"/>
    <property type="match status" value="1"/>
</dbReference>
<dbReference type="InterPro" id="IPR003489">
    <property type="entry name" value="RHF/RaiA"/>
</dbReference>
<dbReference type="Pfam" id="PF02482">
    <property type="entry name" value="Ribosomal_S30AE"/>
    <property type="match status" value="1"/>
</dbReference>
<name>A0A1G2PMN5_TERXR</name>
<accession>A0A1G2PMN5</accession>